<feature type="compositionally biased region" description="Basic and acidic residues" evidence="1">
    <location>
        <begin position="538"/>
        <end position="550"/>
    </location>
</feature>
<dbReference type="Pfam" id="PF23187">
    <property type="entry name" value="UBX7_N"/>
    <property type="match status" value="1"/>
</dbReference>
<dbReference type="OMA" id="FEPNNTS"/>
<feature type="domain" description="UBX" evidence="2">
    <location>
        <begin position="349"/>
        <end position="420"/>
    </location>
</feature>
<feature type="compositionally biased region" description="Polar residues" evidence="1">
    <location>
        <begin position="553"/>
        <end position="564"/>
    </location>
</feature>
<dbReference type="AlphaFoldDB" id="A0AA38CSG3"/>
<gene>
    <name evidence="3" type="ORF">KI387_013612</name>
</gene>
<feature type="region of interest" description="Disordered" evidence="1">
    <location>
        <begin position="259"/>
        <end position="284"/>
    </location>
</feature>
<dbReference type="PROSITE" id="PS50033">
    <property type="entry name" value="UBX"/>
    <property type="match status" value="1"/>
</dbReference>
<dbReference type="Pfam" id="PF00789">
    <property type="entry name" value="UBX"/>
    <property type="match status" value="1"/>
</dbReference>
<dbReference type="SMART" id="SM00166">
    <property type="entry name" value="UBX"/>
    <property type="match status" value="1"/>
</dbReference>
<comment type="caution">
    <text evidence="3">The sequence shown here is derived from an EMBL/GenBank/DDBJ whole genome shotgun (WGS) entry which is preliminary data.</text>
</comment>
<keyword evidence="4" id="KW-1185">Reference proteome</keyword>
<dbReference type="Proteomes" id="UP000824469">
    <property type="component" value="Unassembled WGS sequence"/>
</dbReference>
<feature type="compositionally biased region" description="Basic and acidic residues" evidence="1">
    <location>
        <begin position="275"/>
        <end position="284"/>
    </location>
</feature>
<evidence type="ECO:0000313" key="3">
    <source>
        <dbReference type="EMBL" id="KAH9302029.1"/>
    </source>
</evidence>
<dbReference type="PANTHER" id="PTHR47770">
    <property type="entry name" value="PLANT UBX DOMAIN-CONTAINING PROTEIN 11"/>
    <property type="match status" value="1"/>
</dbReference>
<accession>A0AA38CSG3</accession>
<dbReference type="InterPro" id="IPR036249">
    <property type="entry name" value="Thioredoxin-like_sf"/>
</dbReference>
<sequence>MDSSFSLLAFKGPISQAIRETQMSMKILFVYIGGAGEDCDNLEQSTWRDSEVIKLLSEHCVVLHLPQGSADSIQFSEIYSHKSVPAMSAVGYNGVRLWHHEGYISAEDLIRSIEKARTDLLSQEAAVANVIAAAIAARRQESLSNVPTLNVSPPMHEDITSSVEPSPSFGEISPNQSSQTEETEQNVVASRTDEQEDRAYANAMLLPNIPSGSTATFSSQCGSIPNSSQSPSSVVEMPDNSSLRNQLIADPMHKQVESERSTDVPLGNMNSQTGDKVKSGHSEENEGEMLENDGKLCREQTRNSINSDLGDSNTEIVPEVETNNQGGSLVMDDQSARELPIRDLSFIHLQIRLLNGSNLQAKFAATDTLTRVKDYVIENRTDGNRAFSLAIPYPRKVFSEEDMEKMLLELNLGTRTAIILVPFKSDIGPCDQRSSSQANRMGALNSPQNSEAGQGFFARIFSFINPFSYFGGSSSNQESTSSGTVWQYGPNPSLENAFKDGGQNITHMPKSNIPGKGQKVGNSSKVEKKAWGSNIHTLKHDEDEPFRDRNAFWNGNSTQYGGDD</sequence>
<evidence type="ECO:0000259" key="2">
    <source>
        <dbReference type="PROSITE" id="PS50033"/>
    </source>
</evidence>
<protein>
    <recommendedName>
        <fullName evidence="2">UBX domain-containing protein</fullName>
    </recommendedName>
</protein>
<name>A0AA38CSG3_TAXCH</name>
<dbReference type="Gene3D" id="3.40.30.10">
    <property type="entry name" value="Glutaredoxin"/>
    <property type="match status" value="1"/>
</dbReference>
<dbReference type="SUPFAM" id="SSF52833">
    <property type="entry name" value="Thioredoxin-like"/>
    <property type="match status" value="1"/>
</dbReference>
<dbReference type="PANTHER" id="PTHR47770:SF1">
    <property type="entry name" value="PLANT UBX DOMAIN-CONTAINING PROTEIN 11"/>
    <property type="match status" value="1"/>
</dbReference>
<feature type="region of interest" description="Disordered" evidence="1">
    <location>
        <begin position="216"/>
        <end position="238"/>
    </location>
</feature>
<evidence type="ECO:0000256" key="1">
    <source>
        <dbReference type="SAM" id="MobiDB-lite"/>
    </source>
</evidence>
<reference evidence="3 4" key="1">
    <citation type="journal article" date="2021" name="Nat. Plants">
        <title>The Taxus genome provides insights into paclitaxel biosynthesis.</title>
        <authorList>
            <person name="Xiong X."/>
            <person name="Gou J."/>
            <person name="Liao Q."/>
            <person name="Li Y."/>
            <person name="Zhou Q."/>
            <person name="Bi G."/>
            <person name="Li C."/>
            <person name="Du R."/>
            <person name="Wang X."/>
            <person name="Sun T."/>
            <person name="Guo L."/>
            <person name="Liang H."/>
            <person name="Lu P."/>
            <person name="Wu Y."/>
            <person name="Zhang Z."/>
            <person name="Ro D.K."/>
            <person name="Shang Y."/>
            <person name="Huang S."/>
            <person name="Yan J."/>
        </authorList>
    </citation>
    <scope>NUCLEOTIDE SEQUENCE [LARGE SCALE GENOMIC DNA]</scope>
    <source>
        <strain evidence="3">Ta-2019</strain>
    </source>
</reference>
<feature type="non-terminal residue" evidence="3">
    <location>
        <position position="564"/>
    </location>
</feature>
<dbReference type="Gene3D" id="3.10.20.90">
    <property type="entry name" value="Phosphatidylinositol 3-kinase Catalytic Subunit, Chain A, domain 1"/>
    <property type="match status" value="1"/>
</dbReference>
<evidence type="ECO:0000313" key="4">
    <source>
        <dbReference type="Proteomes" id="UP000824469"/>
    </source>
</evidence>
<feature type="region of interest" description="Disordered" evidence="1">
    <location>
        <begin position="146"/>
        <end position="192"/>
    </location>
</feature>
<dbReference type="SUPFAM" id="SSF54236">
    <property type="entry name" value="Ubiquitin-like"/>
    <property type="match status" value="1"/>
</dbReference>
<dbReference type="EMBL" id="JAHRHJ020000009">
    <property type="protein sequence ID" value="KAH9302029.1"/>
    <property type="molecule type" value="Genomic_DNA"/>
</dbReference>
<proteinExistence type="predicted"/>
<dbReference type="InterPro" id="IPR001012">
    <property type="entry name" value="UBX_dom"/>
</dbReference>
<feature type="compositionally biased region" description="Low complexity" evidence="1">
    <location>
        <begin position="223"/>
        <end position="233"/>
    </location>
</feature>
<organism evidence="3 4">
    <name type="scientific">Taxus chinensis</name>
    <name type="common">Chinese yew</name>
    <name type="synonym">Taxus wallichiana var. chinensis</name>
    <dbReference type="NCBI Taxonomy" id="29808"/>
    <lineage>
        <taxon>Eukaryota</taxon>
        <taxon>Viridiplantae</taxon>
        <taxon>Streptophyta</taxon>
        <taxon>Embryophyta</taxon>
        <taxon>Tracheophyta</taxon>
        <taxon>Spermatophyta</taxon>
        <taxon>Pinopsida</taxon>
        <taxon>Pinidae</taxon>
        <taxon>Conifers II</taxon>
        <taxon>Cupressales</taxon>
        <taxon>Taxaceae</taxon>
        <taxon>Taxus</taxon>
    </lineage>
</organism>
<feature type="compositionally biased region" description="Polar residues" evidence="1">
    <location>
        <begin position="173"/>
        <end position="189"/>
    </location>
</feature>
<feature type="region of interest" description="Disordered" evidence="1">
    <location>
        <begin position="509"/>
        <end position="564"/>
    </location>
</feature>
<dbReference type="InterPro" id="IPR029071">
    <property type="entry name" value="Ubiquitin-like_domsf"/>
</dbReference>